<accession>A0A833MCE6</accession>
<dbReference type="SUPFAM" id="SSF55021">
    <property type="entry name" value="ACT-like"/>
    <property type="match status" value="1"/>
</dbReference>
<dbReference type="Pfam" id="PF13291">
    <property type="entry name" value="ACT_4"/>
    <property type="match status" value="1"/>
</dbReference>
<dbReference type="Gene3D" id="3.30.70.260">
    <property type="match status" value="1"/>
</dbReference>
<dbReference type="PANTHER" id="PTHR33778:SF1">
    <property type="entry name" value="MAGNESIUM TRANSPORTER YHID-RELATED"/>
    <property type="match status" value="1"/>
</dbReference>
<dbReference type="RefSeq" id="WP_151867298.1">
    <property type="nucleotide sequence ID" value="NZ_WBZB01000074.1"/>
</dbReference>
<evidence type="ECO:0000259" key="8">
    <source>
        <dbReference type="PROSITE" id="PS51671"/>
    </source>
</evidence>
<protein>
    <submittedName>
        <fullName evidence="9">MgtC/SapB family protein</fullName>
    </submittedName>
</protein>
<evidence type="ECO:0000313" key="10">
    <source>
        <dbReference type="Proteomes" id="UP000465601"/>
    </source>
</evidence>
<evidence type="ECO:0000256" key="4">
    <source>
        <dbReference type="ARBA" id="ARBA00022692"/>
    </source>
</evidence>
<feature type="transmembrane region" description="Helical" evidence="7">
    <location>
        <begin position="107"/>
        <end position="137"/>
    </location>
</feature>
<sequence>MITMGELVLRLILATIIGGVIGFEREISNRPAGFRTHILVTLGSCLIMIVSIYGFIGFGDGGHGGEPSRLAAQVVSGIGILGAGTILREGTNIKGLTTAASLWISGGIGLTIGIGFYTAALVTTGLSLFSLIILRVVEGSILKNKKYTIIKVSAIDRLGLLGEISSVMASHKVDIRNISMEASTTDDEADTYTSIIFYAKLPSKIELHQLHDDLSLVEGITNIIWNDKEVFISKGRTLI</sequence>
<feature type="domain" description="ACT" evidence="8">
    <location>
        <begin position="149"/>
        <end position="235"/>
    </location>
</feature>
<keyword evidence="4 7" id="KW-0812">Transmembrane</keyword>
<keyword evidence="6 7" id="KW-0472">Membrane</keyword>
<evidence type="ECO:0000256" key="5">
    <source>
        <dbReference type="ARBA" id="ARBA00022989"/>
    </source>
</evidence>
<evidence type="ECO:0000313" key="9">
    <source>
        <dbReference type="EMBL" id="KAB3524829.1"/>
    </source>
</evidence>
<dbReference type="Pfam" id="PF02308">
    <property type="entry name" value="MgtC"/>
    <property type="match status" value="1"/>
</dbReference>
<keyword evidence="5 7" id="KW-1133">Transmembrane helix</keyword>
<dbReference type="InterPro" id="IPR002912">
    <property type="entry name" value="ACT_dom"/>
</dbReference>
<dbReference type="PRINTS" id="PR01837">
    <property type="entry name" value="MGTCSAPBPROT"/>
</dbReference>
<feature type="transmembrane region" description="Helical" evidence="7">
    <location>
        <begin position="70"/>
        <end position="87"/>
    </location>
</feature>
<evidence type="ECO:0000256" key="3">
    <source>
        <dbReference type="ARBA" id="ARBA00022475"/>
    </source>
</evidence>
<reference evidence="9 10" key="1">
    <citation type="submission" date="2019-10" db="EMBL/GenBank/DDBJ databases">
        <title>Alkaliphilus serpentinus sp. nov. and Alkaliphilus pronyensis sp. nov., two novel anaerobic alkaliphilic species isolated from the serpentinized-hosted hydrothermal field of the Prony Bay (New Caledonia).</title>
        <authorList>
            <person name="Postec A."/>
        </authorList>
    </citation>
    <scope>NUCLEOTIDE SEQUENCE [LARGE SCALE GENOMIC DNA]</scope>
    <source>
        <strain evidence="9 10">LacT</strain>
    </source>
</reference>
<dbReference type="PANTHER" id="PTHR33778">
    <property type="entry name" value="PROTEIN MGTC"/>
    <property type="match status" value="1"/>
</dbReference>
<dbReference type="EMBL" id="WBZB01000074">
    <property type="protein sequence ID" value="KAB3524829.1"/>
    <property type="molecule type" value="Genomic_DNA"/>
</dbReference>
<keyword evidence="10" id="KW-1185">Reference proteome</keyword>
<dbReference type="AlphaFoldDB" id="A0A833MCE6"/>
<evidence type="ECO:0000256" key="1">
    <source>
        <dbReference type="ARBA" id="ARBA00004651"/>
    </source>
</evidence>
<dbReference type="InterPro" id="IPR049177">
    <property type="entry name" value="MgtC_SapB_SrpB_YhiD_N"/>
</dbReference>
<comment type="caution">
    <text evidence="9">The sequence shown here is derived from an EMBL/GenBank/DDBJ whole genome shotgun (WGS) entry which is preliminary data.</text>
</comment>
<evidence type="ECO:0000256" key="7">
    <source>
        <dbReference type="SAM" id="Phobius"/>
    </source>
</evidence>
<comment type="subcellular location">
    <subcellularLocation>
        <location evidence="1">Cell membrane</location>
        <topology evidence="1">Multi-pass membrane protein</topology>
    </subcellularLocation>
</comment>
<evidence type="ECO:0000256" key="6">
    <source>
        <dbReference type="ARBA" id="ARBA00023136"/>
    </source>
</evidence>
<dbReference type="Proteomes" id="UP000465601">
    <property type="component" value="Unassembled WGS sequence"/>
</dbReference>
<dbReference type="InterPro" id="IPR045865">
    <property type="entry name" value="ACT-like_dom_sf"/>
</dbReference>
<dbReference type="PROSITE" id="PS51671">
    <property type="entry name" value="ACT"/>
    <property type="match status" value="1"/>
</dbReference>
<proteinExistence type="inferred from homology"/>
<gene>
    <name evidence="9" type="ORF">F8153_15715</name>
</gene>
<name>A0A833MCE6_9FIRM</name>
<comment type="similarity">
    <text evidence="2">Belongs to the MgtC/SapB family.</text>
</comment>
<feature type="transmembrane region" description="Helical" evidence="7">
    <location>
        <begin position="38"/>
        <end position="58"/>
    </location>
</feature>
<organism evidence="9 10">
    <name type="scientific">Alkaliphilus serpentinus</name>
    <dbReference type="NCBI Taxonomy" id="1482731"/>
    <lineage>
        <taxon>Bacteria</taxon>
        <taxon>Bacillati</taxon>
        <taxon>Bacillota</taxon>
        <taxon>Clostridia</taxon>
        <taxon>Peptostreptococcales</taxon>
        <taxon>Natronincolaceae</taxon>
        <taxon>Alkaliphilus</taxon>
    </lineage>
</organism>
<dbReference type="GO" id="GO:0005886">
    <property type="term" value="C:plasma membrane"/>
    <property type="evidence" value="ECO:0007669"/>
    <property type="project" value="UniProtKB-SubCell"/>
</dbReference>
<dbReference type="OrthoDB" id="9811198at2"/>
<keyword evidence="3" id="KW-1003">Cell membrane</keyword>
<evidence type="ECO:0000256" key="2">
    <source>
        <dbReference type="ARBA" id="ARBA00009298"/>
    </source>
</evidence>
<dbReference type="InterPro" id="IPR003416">
    <property type="entry name" value="MgtC/SapB/SrpB/YhiD_fam"/>
</dbReference>